<sequence length="478" mass="51251">MRRSNLIILLILGTCLHVAGQGQPSPYAGRITAILQEMPSPNDSLKTISMKQMEKLGEPGLTALAMMTQTGNINVQYALSAYTGYVTAALQDSARKTAVKAYCRALKLVTSTPAKIFLINQLQLCGNDLAAATIAPYLVQEALCDAAVRALIQIGGPVAKPTVVYALSKAKGNARIALINAIGELRYLSGLDAVTALANTRDLRQRRAALMAIANLGNESSDSLLHAAAAKAGYVYDSSNATAAYILFAQRMAENWPQEPARVIAARMLRECKSHAQLPTRIAALQIMVNVHFNESNRILGDAAADPDPGFRAAALKMAARNMNTANTSYWIDRIAREKGAVKAGILLLLGESQQRATTRVIQAALADSNMVVKIAAIKAAGLLGNTTMIASLVFEMNKADSSTIFLIRDVLLTMRSKMVASTASISLQNKPPLMQIALLQILEARKAEESKPRVLAMLQSANPAVKEQAEKTLKAIE</sequence>
<keyword evidence="1" id="KW-0732">Signal</keyword>
<accession>A0A3E1NW91</accession>
<dbReference type="OrthoDB" id="9806233at2"/>
<feature type="chain" id="PRO_5017533734" description="HEAT repeat domain-containing protein" evidence="1">
    <location>
        <begin position="20"/>
        <end position="478"/>
    </location>
</feature>
<dbReference type="RefSeq" id="WP_116856278.1">
    <property type="nucleotide sequence ID" value="NZ_QTJV01000010.1"/>
</dbReference>
<name>A0A3E1NW91_9BACT</name>
<evidence type="ECO:0000256" key="1">
    <source>
        <dbReference type="SAM" id="SignalP"/>
    </source>
</evidence>
<organism evidence="2 3">
    <name type="scientific">Chitinophaga silvisoli</name>
    <dbReference type="NCBI Taxonomy" id="2291814"/>
    <lineage>
        <taxon>Bacteria</taxon>
        <taxon>Pseudomonadati</taxon>
        <taxon>Bacteroidota</taxon>
        <taxon>Chitinophagia</taxon>
        <taxon>Chitinophagales</taxon>
        <taxon>Chitinophagaceae</taxon>
        <taxon>Chitinophaga</taxon>
    </lineage>
</organism>
<feature type="signal peptide" evidence="1">
    <location>
        <begin position="1"/>
        <end position="19"/>
    </location>
</feature>
<evidence type="ECO:0000313" key="2">
    <source>
        <dbReference type="EMBL" id="RFM32193.1"/>
    </source>
</evidence>
<evidence type="ECO:0000313" key="3">
    <source>
        <dbReference type="Proteomes" id="UP000261174"/>
    </source>
</evidence>
<gene>
    <name evidence="2" type="ORF">DXN04_25775</name>
</gene>
<reference evidence="2 3" key="1">
    <citation type="submission" date="2018-08" db="EMBL/GenBank/DDBJ databases">
        <title>Chitinophaga sp. K20C18050901, a novel bacterium isolated from forest soil.</title>
        <authorList>
            <person name="Wang C."/>
        </authorList>
    </citation>
    <scope>NUCLEOTIDE SEQUENCE [LARGE SCALE GENOMIC DNA]</scope>
    <source>
        <strain evidence="2 3">K20C18050901</strain>
    </source>
</reference>
<dbReference type="Proteomes" id="UP000261174">
    <property type="component" value="Unassembled WGS sequence"/>
</dbReference>
<proteinExistence type="predicted"/>
<dbReference type="EMBL" id="QTJV01000010">
    <property type="protein sequence ID" value="RFM32193.1"/>
    <property type="molecule type" value="Genomic_DNA"/>
</dbReference>
<keyword evidence="3" id="KW-1185">Reference proteome</keyword>
<comment type="caution">
    <text evidence="2">The sequence shown here is derived from an EMBL/GenBank/DDBJ whole genome shotgun (WGS) entry which is preliminary data.</text>
</comment>
<dbReference type="Gene3D" id="1.25.10.10">
    <property type="entry name" value="Leucine-rich Repeat Variant"/>
    <property type="match status" value="2"/>
</dbReference>
<dbReference type="InterPro" id="IPR011989">
    <property type="entry name" value="ARM-like"/>
</dbReference>
<dbReference type="SUPFAM" id="SSF48371">
    <property type="entry name" value="ARM repeat"/>
    <property type="match status" value="2"/>
</dbReference>
<dbReference type="InterPro" id="IPR016024">
    <property type="entry name" value="ARM-type_fold"/>
</dbReference>
<dbReference type="AlphaFoldDB" id="A0A3E1NW91"/>
<protein>
    <recommendedName>
        <fullName evidence="4">HEAT repeat domain-containing protein</fullName>
    </recommendedName>
</protein>
<evidence type="ECO:0008006" key="4">
    <source>
        <dbReference type="Google" id="ProtNLM"/>
    </source>
</evidence>